<comment type="cofactor">
    <cofactor evidence="7">
        <name>heme</name>
        <dbReference type="ChEBI" id="CHEBI:30413"/>
    </cofactor>
</comment>
<keyword evidence="3 7" id="KW-0479">Metal-binding</keyword>
<dbReference type="GO" id="GO:0020037">
    <property type="term" value="F:heme binding"/>
    <property type="evidence" value="ECO:0007669"/>
    <property type="project" value="InterPro"/>
</dbReference>
<evidence type="ECO:0000256" key="9">
    <source>
        <dbReference type="SAM" id="Phobius"/>
    </source>
</evidence>
<dbReference type="PRINTS" id="PR00463">
    <property type="entry name" value="EP450I"/>
</dbReference>
<protein>
    <submittedName>
        <fullName evidence="11">Premnaspirodiene oxygenase</fullName>
    </submittedName>
</protein>
<keyword evidence="2 7" id="KW-0349">Heme</keyword>
<sequence length="510" mass="57567">MTMDTPFNWIASFIFLAFILTLGKKWMKSKTVNATQKLPPGPKKIPFIGNLHNLLGSLPHHALAKLAKKYGDLMHLQLGEVSAVVVSSPHSAKEILKTHDHVFADRPEILVGKIICYDSSSIAFSQYGDYWRQMRKICAMELLSAKSVRSFGSIRQDDVLHLISSIQGSTIGGQPINLTEEISSFTSSMICRAACGKVFRERITLIKLMKEVLSRTSGFDISDLFPSQKILHRLSWMKPTLQKLHHKIDVILESVINEHIENLARSKTVNGEFGQEDLIDVLLRIKESGDLQFPITNKTIKAILFDMFTGGTETSATLVEWAMSEMIRNPKVMSKAQNEIRKAFLGKEKIEEMDTEGLRYLKLVIKETLRLHPPLPLLVPMECRRQCEIDGYIIPSKTRVFVNAWAIQRDPKYWDDPESFKPERFHNNPVDFTGTQFEYLPFGGGRRICPGISFGLANVELPLAQLLYNFDWKLPGGINSNGLDMTETCGITAPRKNKLCLVATLYDPTA</sequence>
<dbReference type="GO" id="GO:0005506">
    <property type="term" value="F:iron ion binding"/>
    <property type="evidence" value="ECO:0007669"/>
    <property type="project" value="InterPro"/>
</dbReference>
<feature type="transmembrane region" description="Helical" evidence="9">
    <location>
        <begin position="6"/>
        <end position="23"/>
    </location>
</feature>
<dbReference type="Gene3D" id="1.10.630.10">
    <property type="entry name" value="Cytochrome P450"/>
    <property type="match status" value="1"/>
</dbReference>
<feature type="binding site" description="axial binding residue" evidence="7">
    <location>
        <position position="449"/>
    </location>
    <ligand>
        <name>heme</name>
        <dbReference type="ChEBI" id="CHEBI:30413"/>
    </ligand>
    <ligandPart>
        <name>Fe</name>
        <dbReference type="ChEBI" id="CHEBI:18248"/>
    </ligandPart>
</feature>
<dbReference type="PANTHER" id="PTHR47953:SF16">
    <property type="entry name" value="CYTOCHROME P450 71D8"/>
    <property type="match status" value="1"/>
</dbReference>
<dbReference type="PRINTS" id="PR00385">
    <property type="entry name" value="P450"/>
</dbReference>
<dbReference type="InterPro" id="IPR036396">
    <property type="entry name" value="Cyt_P450_sf"/>
</dbReference>
<keyword evidence="9" id="KW-0812">Transmembrane</keyword>
<accession>A0A6P6TRJ8</accession>
<reference evidence="11" key="2">
    <citation type="submission" date="2025-08" db="UniProtKB">
        <authorList>
            <consortium name="RefSeq"/>
        </authorList>
    </citation>
    <scope>IDENTIFICATION</scope>
    <source>
        <tissue evidence="11">Leaves</tissue>
    </source>
</reference>
<evidence type="ECO:0000256" key="3">
    <source>
        <dbReference type="ARBA" id="ARBA00022723"/>
    </source>
</evidence>
<dbReference type="Proteomes" id="UP001652660">
    <property type="component" value="Chromosome 8e"/>
</dbReference>
<dbReference type="InterPro" id="IPR001128">
    <property type="entry name" value="Cyt_P450"/>
</dbReference>
<keyword evidence="9" id="KW-1133">Transmembrane helix</keyword>
<evidence type="ECO:0000256" key="1">
    <source>
        <dbReference type="ARBA" id="ARBA00010617"/>
    </source>
</evidence>
<evidence type="ECO:0000256" key="5">
    <source>
        <dbReference type="ARBA" id="ARBA00023004"/>
    </source>
</evidence>
<dbReference type="GO" id="GO:0016705">
    <property type="term" value="F:oxidoreductase activity, acting on paired donors, with incorporation or reduction of molecular oxygen"/>
    <property type="evidence" value="ECO:0007669"/>
    <property type="project" value="InterPro"/>
</dbReference>
<evidence type="ECO:0000256" key="8">
    <source>
        <dbReference type="RuleBase" id="RU000461"/>
    </source>
</evidence>
<name>A0A6P6TRJ8_COFAR</name>
<dbReference type="InterPro" id="IPR052306">
    <property type="entry name" value="CYP450_71D"/>
</dbReference>
<comment type="similarity">
    <text evidence="1 8">Belongs to the cytochrome P450 family.</text>
</comment>
<evidence type="ECO:0000313" key="11">
    <source>
        <dbReference type="RefSeq" id="XP_027080735.1"/>
    </source>
</evidence>
<evidence type="ECO:0000313" key="10">
    <source>
        <dbReference type="Proteomes" id="UP001652660"/>
    </source>
</evidence>
<dbReference type="GO" id="GO:0004497">
    <property type="term" value="F:monooxygenase activity"/>
    <property type="evidence" value="ECO:0007669"/>
    <property type="project" value="UniProtKB-KW"/>
</dbReference>
<dbReference type="InterPro" id="IPR017972">
    <property type="entry name" value="Cyt_P450_CS"/>
</dbReference>
<dbReference type="CDD" id="cd11072">
    <property type="entry name" value="CYP71-like"/>
    <property type="match status" value="1"/>
</dbReference>
<dbReference type="PANTHER" id="PTHR47953">
    <property type="entry name" value="OS08G0105600 PROTEIN"/>
    <property type="match status" value="1"/>
</dbReference>
<dbReference type="OrthoDB" id="2789670at2759"/>
<keyword evidence="6 8" id="KW-0503">Monooxygenase</keyword>
<keyword evidence="9" id="KW-0472">Membrane</keyword>
<keyword evidence="4 8" id="KW-0560">Oxidoreductase</keyword>
<dbReference type="SUPFAM" id="SSF48264">
    <property type="entry name" value="Cytochrome P450"/>
    <property type="match status" value="1"/>
</dbReference>
<evidence type="ECO:0000256" key="2">
    <source>
        <dbReference type="ARBA" id="ARBA00022617"/>
    </source>
</evidence>
<evidence type="ECO:0000256" key="4">
    <source>
        <dbReference type="ARBA" id="ARBA00023002"/>
    </source>
</evidence>
<dbReference type="FunFam" id="1.10.630.10:FF:000043">
    <property type="entry name" value="Cytochrome P450 99A2"/>
    <property type="match status" value="1"/>
</dbReference>
<gene>
    <name evidence="11" type="primary">LOC113703537</name>
</gene>
<reference evidence="10" key="1">
    <citation type="journal article" date="2025" name="Foods">
        <title>Unveiling the Microbial Signatures of Arabica Coffee Cherries: Insights into Ripeness Specific Diversity, Functional Traits, and Implications for Quality and Safety.</title>
        <authorList>
            <consortium name="RefSeq"/>
            <person name="Tenea G.N."/>
            <person name="Cifuentes V."/>
            <person name="Reyes P."/>
            <person name="Cevallos-Vallejos M."/>
        </authorList>
    </citation>
    <scope>NUCLEOTIDE SEQUENCE [LARGE SCALE GENOMIC DNA]</scope>
</reference>
<keyword evidence="5 7" id="KW-0408">Iron</keyword>
<proteinExistence type="inferred from homology"/>
<dbReference type="PROSITE" id="PS00086">
    <property type="entry name" value="CYTOCHROME_P450"/>
    <property type="match status" value="1"/>
</dbReference>
<dbReference type="RefSeq" id="XP_027080735.1">
    <property type="nucleotide sequence ID" value="XM_027224934.2"/>
</dbReference>
<keyword evidence="10" id="KW-1185">Reference proteome</keyword>
<evidence type="ECO:0000256" key="6">
    <source>
        <dbReference type="ARBA" id="ARBA00023033"/>
    </source>
</evidence>
<dbReference type="InterPro" id="IPR002401">
    <property type="entry name" value="Cyt_P450_E_grp-I"/>
</dbReference>
<dbReference type="AlphaFoldDB" id="A0A6P6TRJ8"/>
<organism evidence="10 11">
    <name type="scientific">Coffea arabica</name>
    <name type="common">Arabian coffee</name>
    <dbReference type="NCBI Taxonomy" id="13443"/>
    <lineage>
        <taxon>Eukaryota</taxon>
        <taxon>Viridiplantae</taxon>
        <taxon>Streptophyta</taxon>
        <taxon>Embryophyta</taxon>
        <taxon>Tracheophyta</taxon>
        <taxon>Spermatophyta</taxon>
        <taxon>Magnoliopsida</taxon>
        <taxon>eudicotyledons</taxon>
        <taxon>Gunneridae</taxon>
        <taxon>Pentapetalae</taxon>
        <taxon>asterids</taxon>
        <taxon>lamiids</taxon>
        <taxon>Gentianales</taxon>
        <taxon>Rubiaceae</taxon>
        <taxon>Ixoroideae</taxon>
        <taxon>Gardenieae complex</taxon>
        <taxon>Bertiereae - Coffeeae clade</taxon>
        <taxon>Coffeeae</taxon>
        <taxon>Coffea</taxon>
    </lineage>
</organism>
<evidence type="ECO:0000256" key="7">
    <source>
        <dbReference type="PIRSR" id="PIRSR602401-1"/>
    </source>
</evidence>
<dbReference type="GO" id="GO:0009821">
    <property type="term" value="P:alkaloid biosynthetic process"/>
    <property type="evidence" value="ECO:0007669"/>
    <property type="project" value="UniProtKB-ARBA"/>
</dbReference>
<dbReference type="GeneID" id="113703537"/>
<dbReference type="Pfam" id="PF00067">
    <property type="entry name" value="p450"/>
    <property type="match status" value="1"/>
</dbReference>